<keyword evidence="2" id="KW-1185">Reference proteome</keyword>
<dbReference type="Proteomes" id="UP001142055">
    <property type="component" value="Chromosome 1"/>
</dbReference>
<sequence length="69" mass="8527">MWIPMWIPICERKSNNDRMRVKMDDKHVMDKVHLIYSNDDENIRSIEWEELKCQRFSNFLVDERLSDLI</sequence>
<accession>A0A9Q0MH06</accession>
<protein>
    <submittedName>
        <fullName evidence="1">Uncharacterized protein</fullName>
    </submittedName>
</protein>
<dbReference type="EMBL" id="JAPWDV010000001">
    <property type="protein sequence ID" value="KAJ6225825.1"/>
    <property type="molecule type" value="Genomic_DNA"/>
</dbReference>
<gene>
    <name evidence="1" type="ORF">RDWZM_004370</name>
</gene>
<dbReference type="AlphaFoldDB" id="A0A9Q0MH06"/>
<evidence type="ECO:0000313" key="2">
    <source>
        <dbReference type="Proteomes" id="UP001142055"/>
    </source>
</evidence>
<evidence type="ECO:0000313" key="1">
    <source>
        <dbReference type="EMBL" id="KAJ6225825.1"/>
    </source>
</evidence>
<reference evidence="1" key="1">
    <citation type="submission" date="2022-12" db="EMBL/GenBank/DDBJ databases">
        <title>Genome assemblies of Blomia tropicalis.</title>
        <authorList>
            <person name="Cui Y."/>
        </authorList>
    </citation>
    <scope>NUCLEOTIDE SEQUENCE</scope>
    <source>
        <tissue evidence="1">Adult mites</tissue>
    </source>
</reference>
<name>A0A9Q0MH06_BLOTA</name>
<proteinExistence type="predicted"/>
<organism evidence="1 2">
    <name type="scientific">Blomia tropicalis</name>
    <name type="common">Mite</name>
    <dbReference type="NCBI Taxonomy" id="40697"/>
    <lineage>
        <taxon>Eukaryota</taxon>
        <taxon>Metazoa</taxon>
        <taxon>Ecdysozoa</taxon>
        <taxon>Arthropoda</taxon>
        <taxon>Chelicerata</taxon>
        <taxon>Arachnida</taxon>
        <taxon>Acari</taxon>
        <taxon>Acariformes</taxon>
        <taxon>Sarcoptiformes</taxon>
        <taxon>Astigmata</taxon>
        <taxon>Glycyphagoidea</taxon>
        <taxon>Echimyopodidae</taxon>
        <taxon>Blomia</taxon>
    </lineage>
</organism>
<comment type="caution">
    <text evidence="1">The sequence shown here is derived from an EMBL/GenBank/DDBJ whole genome shotgun (WGS) entry which is preliminary data.</text>
</comment>